<sequence>MYYNVLPSDYLITYLAKAKGKEDESWENKKELAYSIINSKYARYNYDYVKEPNVISWLVNFLFENLFSIVEYRYGSENNAELFAEAFAYWILATQEEKQTDNWKILNDFFLMKLKRNMMLKLIKIWLKVNKNNKKILKYRVEMKKYSYKIEIFCENFSKKEYNNMWQWFHC</sequence>
<dbReference type="RefSeq" id="WP_114564465.1">
    <property type="nucleotide sequence ID" value="NZ_CP031088.1"/>
</dbReference>
<proteinExistence type="predicted"/>
<dbReference type="EMBL" id="CP031088">
    <property type="protein sequence ID" value="AXF95573.1"/>
    <property type="molecule type" value="Genomic_DNA"/>
</dbReference>
<dbReference type="KEGG" id="sphh:SDAV_00582"/>
<protein>
    <submittedName>
        <fullName evidence="1">Uncharacterized protein</fullName>
    </submittedName>
</protein>
<gene>
    <name evidence="1" type="ORF">SDAV_00582</name>
</gene>
<accession>A0A345DMY5</accession>
<dbReference type="AlphaFoldDB" id="A0A345DMY5"/>
<reference evidence="2" key="1">
    <citation type="submission" date="2018-07" db="EMBL/GenBank/DDBJ databases">
        <title>Complete Genome Sequence of Spiroplasma phoeniceum.</title>
        <authorList>
            <person name="Davis R.E."/>
            <person name="Shao J.Y."/>
            <person name="Zhao Y."/>
            <person name="Silver A."/>
            <person name="Stump z."/>
            <person name="Gasparich G."/>
        </authorList>
    </citation>
    <scope>NUCLEOTIDE SEQUENCE [LARGE SCALE GENOMIC DNA]</scope>
    <source>
        <strain evidence="2">P40</strain>
    </source>
</reference>
<evidence type="ECO:0000313" key="1">
    <source>
        <dbReference type="EMBL" id="AXF95573.1"/>
    </source>
</evidence>
<name>A0A345DMY5_9MOLU</name>
<keyword evidence="2" id="KW-1185">Reference proteome</keyword>
<dbReference type="Proteomes" id="UP000253689">
    <property type="component" value="Chromosome"/>
</dbReference>
<evidence type="ECO:0000313" key="2">
    <source>
        <dbReference type="Proteomes" id="UP000253689"/>
    </source>
</evidence>
<organism evidence="1 2">
    <name type="scientific">Spiroplasma phoeniceum P40</name>
    <dbReference type="NCBI Taxonomy" id="1276259"/>
    <lineage>
        <taxon>Bacteria</taxon>
        <taxon>Bacillati</taxon>
        <taxon>Mycoplasmatota</taxon>
        <taxon>Mollicutes</taxon>
        <taxon>Entomoplasmatales</taxon>
        <taxon>Spiroplasmataceae</taxon>
        <taxon>Spiroplasma</taxon>
    </lineage>
</organism>